<accession>A0A8D8GFG0</accession>
<reference evidence="1" key="1">
    <citation type="submission" date="2021-05" db="EMBL/GenBank/DDBJ databases">
        <authorList>
            <person name="Alioto T."/>
            <person name="Alioto T."/>
            <person name="Gomez Garrido J."/>
        </authorList>
    </citation>
    <scope>NUCLEOTIDE SEQUENCE</scope>
</reference>
<evidence type="ECO:0000313" key="1">
    <source>
        <dbReference type="EMBL" id="CAG6508017.1"/>
    </source>
</evidence>
<dbReference type="AlphaFoldDB" id="A0A8D8GFG0"/>
<dbReference type="EMBL" id="HBUE01156491">
    <property type="protein sequence ID" value="CAG6508021.1"/>
    <property type="molecule type" value="Transcribed_RNA"/>
</dbReference>
<sequence>MQKCNICFKICTGSEQSHTTEGMCGARKPPLLTVFIMSRESCNEKTRLRIALQNKQKQQKNATQTWIIQTLQNETAAAVAESEDLPPKWFPTRPGEIIKRKSDICRILFATQKNH</sequence>
<dbReference type="EMBL" id="HBUE01261597">
    <property type="protein sequence ID" value="CAG6559369.1"/>
    <property type="molecule type" value="Transcribed_RNA"/>
</dbReference>
<name>A0A8D8GFG0_CULPI</name>
<organism evidence="1">
    <name type="scientific">Culex pipiens</name>
    <name type="common">House mosquito</name>
    <dbReference type="NCBI Taxonomy" id="7175"/>
    <lineage>
        <taxon>Eukaryota</taxon>
        <taxon>Metazoa</taxon>
        <taxon>Ecdysozoa</taxon>
        <taxon>Arthropoda</taxon>
        <taxon>Hexapoda</taxon>
        <taxon>Insecta</taxon>
        <taxon>Pterygota</taxon>
        <taxon>Neoptera</taxon>
        <taxon>Endopterygota</taxon>
        <taxon>Diptera</taxon>
        <taxon>Nematocera</taxon>
        <taxon>Culicoidea</taxon>
        <taxon>Culicidae</taxon>
        <taxon>Culicinae</taxon>
        <taxon>Culicini</taxon>
        <taxon>Culex</taxon>
        <taxon>Culex</taxon>
    </lineage>
</organism>
<proteinExistence type="predicted"/>
<protein>
    <submittedName>
        <fullName evidence="1">(northern house mosquito) hypothetical protein</fullName>
    </submittedName>
</protein>
<dbReference type="EMBL" id="HBUE01261594">
    <property type="protein sequence ID" value="CAG6559365.1"/>
    <property type="molecule type" value="Transcribed_RNA"/>
</dbReference>
<dbReference type="EMBL" id="HBUE01156493">
    <property type="protein sequence ID" value="CAG6508024.1"/>
    <property type="molecule type" value="Transcribed_RNA"/>
</dbReference>
<dbReference type="EMBL" id="HBUE01047529">
    <property type="protein sequence ID" value="CAG6463202.1"/>
    <property type="molecule type" value="Transcribed_RNA"/>
</dbReference>
<dbReference type="EMBL" id="HBUE01261599">
    <property type="protein sequence ID" value="CAG6559372.1"/>
    <property type="molecule type" value="Transcribed_RNA"/>
</dbReference>
<dbReference type="EMBL" id="HBUE01156488">
    <property type="protein sequence ID" value="CAG6508017.1"/>
    <property type="molecule type" value="Transcribed_RNA"/>
</dbReference>